<accession>A0A660LCD0</accession>
<dbReference type="AlphaFoldDB" id="A0A660LCD0"/>
<keyword evidence="2" id="KW-0413">Isomerase</keyword>
<dbReference type="SUPFAM" id="SSF51182">
    <property type="entry name" value="RmlC-like cupins"/>
    <property type="match status" value="1"/>
</dbReference>
<protein>
    <submittedName>
        <fullName evidence="2">Mannose-6-phosphate isomerase-like protein (Cupin superfamily)</fullName>
    </submittedName>
</protein>
<reference evidence="2 3" key="1">
    <citation type="submission" date="2018-10" db="EMBL/GenBank/DDBJ databases">
        <title>Genomic Encyclopedia of Archaeal and Bacterial Type Strains, Phase II (KMG-II): from individual species to whole genera.</title>
        <authorList>
            <person name="Goeker M."/>
        </authorList>
    </citation>
    <scope>NUCLEOTIDE SEQUENCE [LARGE SCALE GENOMIC DNA]</scope>
    <source>
        <strain evidence="2 3">DSM 14954</strain>
    </source>
</reference>
<dbReference type="InterPro" id="IPR013096">
    <property type="entry name" value="Cupin_2"/>
</dbReference>
<comment type="caution">
    <text evidence="2">The sequence shown here is derived from an EMBL/GenBank/DDBJ whole genome shotgun (WGS) entry which is preliminary data.</text>
</comment>
<feature type="domain" description="Cupin type-2" evidence="1">
    <location>
        <begin position="55"/>
        <end position="122"/>
    </location>
</feature>
<evidence type="ECO:0000313" key="3">
    <source>
        <dbReference type="Proteomes" id="UP000278962"/>
    </source>
</evidence>
<sequence length="152" mass="16907">MRRAAFDPTAFRWDGVTARAYKDDPGTARGMAWQGLSRHTLVRSEEAGVSFEVRYFEIAPGGYSSLEKHEHVHVVFAARGAGQALIGDQVVDLNHLDLVETPPWAPHRWINPSDEPFGFICTVEGARDKPQPISDEEWSALLADPRTAPFAH</sequence>
<evidence type="ECO:0000259" key="1">
    <source>
        <dbReference type="Pfam" id="PF07883"/>
    </source>
</evidence>
<dbReference type="Pfam" id="PF07883">
    <property type="entry name" value="Cupin_2"/>
    <property type="match status" value="1"/>
</dbReference>
<dbReference type="GO" id="GO:0016853">
    <property type="term" value="F:isomerase activity"/>
    <property type="evidence" value="ECO:0007669"/>
    <property type="project" value="UniProtKB-KW"/>
</dbReference>
<proteinExistence type="predicted"/>
<dbReference type="RefSeq" id="WP_121249182.1">
    <property type="nucleotide sequence ID" value="NZ_RBIL01000001.1"/>
</dbReference>
<dbReference type="EMBL" id="RBIL01000001">
    <property type="protein sequence ID" value="RKQ91510.1"/>
    <property type="molecule type" value="Genomic_DNA"/>
</dbReference>
<name>A0A660LCD0_9ACTN</name>
<evidence type="ECO:0000313" key="2">
    <source>
        <dbReference type="EMBL" id="RKQ91510.1"/>
    </source>
</evidence>
<dbReference type="Proteomes" id="UP000278962">
    <property type="component" value="Unassembled WGS sequence"/>
</dbReference>
<dbReference type="CDD" id="cd02222">
    <property type="entry name" value="cupin_TM1459-like"/>
    <property type="match status" value="1"/>
</dbReference>
<dbReference type="OrthoDB" id="122936at2"/>
<dbReference type="InterPro" id="IPR014710">
    <property type="entry name" value="RmlC-like_jellyroll"/>
</dbReference>
<gene>
    <name evidence="2" type="ORF">C8N24_1332</name>
</gene>
<keyword evidence="3" id="KW-1185">Reference proteome</keyword>
<organism evidence="2 3">
    <name type="scientific">Solirubrobacter pauli</name>
    <dbReference type="NCBI Taxonomy" id="166793"/>
    <lineage>
        <taxon>Bacteria</taxon>
        <taxon>Bacillati</taxon>
        <taxon>Actinomycetota</taxon>
        <taxon>Thermoleophilia</taxon>
        <taxon>Solirubrobacterales</taxon>
        <taxon>Solirubrobacteraceae</taxon>
        <taxon>Solirubrobacter</taxon>
    </lineage>
</organism>
<dbReference type="InterPro" id="IPR011051">
    <property type="entry name" value="RmlC_Cupin_sf"/>
</dbReference>
<dbReference type="Gene3D" id="2.60.120.10">
    <property type="entry name" value="Jelly Rolls"/>
    <property type="match status" value="1"/>
</dbReference>